<proteinExistence type="predicted"/>
<organism evidence="4 5">
    <name type="scientific">Porites evermanni</name>
    <dbReference type="NCBI Taxonomy" id="104178"/>
    <lineage>
        <taxon>Eukaryota</taxon>
        <taxon>Metazoa</taxon>
        <taxon>Cnidaria</taxon>
        <taxon>Anthozoa</taxon>
        <taxon>Hexacorallia</taxon>
        <taxon>Scleractinia</taxon>
        <taxon>Fungiina</taxon>
        <taxon>Poritidae</taxon>
        <taxon>Porites</taxon>
    </lineage>
</organism>
<evidence type="ECO:0000259" key="3">
    <source>
        <dbReference type="Pfam" id="PF23998"/>
    </source>
</evidence>
<feature type="domain" description="BTB/POZ" evidence="2">
    <location>
        <begin position="563"/>
        <end position="669"/>
    </location>
</feature>
<dbReference type="PANTHER" id="PTHR46843:SF1">
    <property type="entry name" value="BTB_POZ DOMAIN-CONTAINING PROTEIN 16"/>
    <property type="match status" value="1"/>
</dbReference>
<dbReference type="Pfam" id="PF23998">
    <property type="entry name" value="BTB_BTBDG"/>
    <property type="match status" value="1"/>
</dbReference>
<dbReference type="InterPro" id="IPR056426">
    <property type="entry name" value="BTB_BTBDG"/>
</dbReference>
<evidence type="ECO:0000259" key="2">
    <source>
        <dbReference type="Pfam" id="PF21059"/>
    </source>
</evidence>
<evidence type="ECO:0000313" key="5">
    <source>
        <dbReference type="Proteomes" id="UP001159427"/>
    </source>
</evidence>
<dbReference type="Pfam" id="PF21059">
    <property type="entry name" value="BTBD16_C"/>
    <property type="match status" value="1"/>
</dbReference>
<keyword evidence="5" id="KW-1185">Reference proteome</keyword>
<dbReference type="InterPro" id="IPR048859">
    <property type="entry name" value="BTBD16_C"/>
</dbReference>
<dbReference type="InterPro" id="IPR042833">
    <property type="entry name" value="BTBD16"/>
</dbReference>
<feature type="domain" description="BTBDG BTB/POZ" evidence="3">
    <location>
        <begin position="323"/>
        <end position="385"/>
    </location>
</feature>
<dbReference type="EMBL" id="CALNXI010000190">
    <property type="protein sequence ID" value="CAH3021653.1"/>
    <property type="molecule type" value="Genomic_DNA"/>
</dbReference>
<gene>
    <name evidence="4" type="ORF">PEVE_00012301</name>
</gene>
<sequence length="690" mass="77758">MADVHVESRGHFRNNILSGAPSPLPRPYLPSLPPAKTIKPSYSRFLIEAPYSALAGVVADAREPPKPPSLPRSRHRIQVGCTNRWRLPNLLGSDLLGSSQALKSVTSSYNDSIMAVMTADCPMATCNYADTTGEKSYKGPLHSLISPRFLKSQPVPGNSTRIKAELDRRLIQSQPASQTDSFRIPGRSGLSSSQLQQIDYQRNVIPPAMRSPTPMEMFLYRSQTAGAHKIPDVVVHALDTTWELHKPYLQKSSLLSSLLRKAEMTGMRNIEEEDEEDMHKAGETETNLDALKTAASSGNIDPIPVMSDMSIGRRRSSGEWYKNQLTFRLRIKDPLITKQTFALALAALYENESEMNVSEADVVGVLAAASFLGFTSLEKLCSDVMLKSIAAWSVCAFHASGSKYKQSSVVEACERWLELNLIPQLSVQIFLSHLPQDLLEKCLKSAKLFTWSEYSLYKLLTYWIFLQQHPNLQLMPSWGTVVTWFMSLPKATSFLEREEGHGYVNLFRTIRLGGITDSSQLDELQKMNLVPQSWLLRVYAQHYHALQGGGDMSLMTRFEHGAIRKGFILEEHLKYHSEIMSLHGFHFEVKATKDDTGSKYSFYLQRLKPNDPVLSFRACERHTFSMRHDREVRYCIRVQWSDFGVNKMFSSGILCQSFGFSGKTRQSEVVCVKNVCMPLYVTVSLMFPPS</sequence>
<comment type="caution">
    <text evidence="4">The sequence shown here is derived from an EMBL/GenBank/DDBJ whole genome shotgun (WGS) entry which is preliminary data.</text>
</comment>
<dbReference type="CDD" id="cd18492">
    <property type="entry name" value="BACK_BTBD16"/>
    <property type="match status" value="1"/>
</dbReference>
<reference evidence="4 5" key="1">
    <citation type="submission" date="2022-05" db="EMBL/GenBank/DDBJ databases">
        <authorList>
            <consortium name="Genoscope - CEA"/>
            <person name="William W."/>
        </authorList>
    </citation>
    <scope>NUCLEOTIDE SEQUENCE [LARGE SCALE GENOMIC DNA]</scope>
</reference>
<dbReference type="InterPro" id="IPR011333">
    <property type="entry name" value="SKP1/BTB/POZ_sf"/>
</dbReference>
<protein>
    <recommendedName>
        <fullName evidence="1">BTB/POZ domain-containing protein 16</fullName>
    </recommendedName>
</protein>
<dbReference type="Gene3D" id="3.30.710.10">
    <property type="entry name" value="Potassium Channel Kv1.1, Chain A"/>
    <property type="match status" value="1"/>
</dbReference>
<dbReference type="Proteomes" id="UP001159427">
    <property type="component" value="Unassembled WGS sequence"/>
</dbReference>
<accession>A0ABN8LY78</accession>
<evidence type="ECO:0000256" key="1">
    <source>
        <dbReference type="ARBA" id="ARBA00016271"/>
    </source>
</evidence>
<evidence type="ECO:0000313" key="4">
    <source>
        <dbReference type="EMBL" id="CAH3021653.1"/>
    </source>
</evidence>
<dbReference type="PANTHER" id="PTHR46843">
    <property type="entry name" value="BTB/POZ DOMAIN-CONTAINING PROTEIN 16"/>
    <property type="match status" value="1"/>
</dbReference>
<dbReference type="SUPFAM" id="SSF54695">
    <property type="entry name" value="POZ domain"/>
    <property type="match status" value="1"/>
</dbReference>
<name>A0ABN8LY78_9CNID</name>